<dbReference type="SUPFAM" id="SSF55486">
    <property type="entry name" value="Metalloproteases ('zincins'), catalytic domain"/>
    <property type="match status" value="1"/>
</dbReference>
<dbReference type="RefSeq" id="WP_284352731.1">
    <property type="nucleotide sequence ID" value="NZ_BRXS01000009.1"/>
</dbReference>
<evidence type="ECO:0000256" key="5">
    <source>
        <dbReference type="ARBA" id="ARBA00015611"/>
    </source>
</evidence>
<feature type="signal peptide" evidence="12">
    <location>
        <begin position="1"/>
        <end position="22"/>
    </location>
</feature>
<evidence type="ECO:0000256" key="8">
    <source>
        <dbReference type="ARBA" id="ARBA00022723"/>
    </source>
</evidence>
<keyword evidence="9" id="KW-0378">Hydrolase</keyword>
<evidence type="ECO:0000313" key="17">
    <source>
        <dbReference type="Proteomes" id="UP001161325"/>
    </source>
</evidence>
<evidence type="ECO:0000259" key="14">
    <source>
        <dbReference type="Pfam" id="PF11838"/>
    </source>
</evidence>
<dbReference type="GO" id="GO:0008270">
    <property type="term" value="F:zinc ion binding"/>
    <property type="evidence" value="ECO:0007669"/>
    <property type="project" value="InterPro"/>
</dbReference>
<dbReference type="GO" id="GO:0005615">
    <property type="term" value="C:extracellular space"/>
    <property type="evidence" value="ECO:0007669"/>
    <property type="project" value="TreeGrafter"/>
</dbReference>
<evidence type="ECO:0000256" key="2">
    <source>
        <dbReference type="ARBA" id="ARBA00001947"/>
    </source>
</evidence>
<dbReference type="GO" id="GO:0070006">
    <property type="term" value="F:metalloaminopeptidase activity"/>
    <property type="evidence" value="ECO:0007669"/>
    <property type="project" value="TreeGrafter"/>
</dbReference>
<comment type="catalytic activity">
    <reaction evidence="1">
        <text>Release of an N-terminal amino acid, Xaa-|-Yaa- from a peptide, amide or arylamide. Xaa is preferably Ala, but may be most amino acids including Pro (slow action). When a terminal hydrophobic residue is followed by a prolyl residue, the two may be released as an intact Xaa-Pro dipeptide.</text>
        <dbReference type="EC" id="3.4.11.2"/>
    </reaction>
</comment>
<dbReference type="InterPro" id="IPR001930">
    <property type="entry name" value="Peptidase_M1"/>
</dbReference>
<dbReference type="Gene3D" id="1.10.390.10">
    <property type="entry name" value="Neutral Protease Domain 2"/>
    <property type="match status" value="1"/>
</dbReference>
<evidence type="ECO:0000256" key="6">
    <source>
        <dbReference type="ARBA" id="ARBA00022438"/>
    </source>
</evidence>
<dbReference type="EC" id="3.4.11.2" evidence="4"/>
<accession>A0AA37V4T2</accession>
<evidence type="ECO:0000259" key="15">
    <source>
        <dbReference type="Pfam" id="PF17900"/>
    </source>
</evidence>
<evidence type="ECO:0000256" key="12">
    <source>
        <dbReference type="SAM" id="SignalP"/>
    </source>
</evidence>
<dbReference type="SUPFAM" id="SSF63737">
    <property type="entry name" value="Leukotriene A4 hydrolase N-terminal domain"/>
    <property type="match status" value="1"/>
</dbReference>
<dbReference type="GO" id="GO:0043171">
    <property type="term" value="P:peptide catabolic process"/>
    <property type="evidence" value="ECO:0007669"/>
    <property type="project" value="TreeGrafter"/>
</dbReference>
<comment type="similarity">
    <text evidence="3">Belongs to the peptidase M1 family.</text>
</comment>
<dbReference type="Gene3D" id="2.60.40.1730">
    <property type="entry name" value="tricorn interacting facor f3 domain"/>
    <property type="match status" value="1"/>
</dbReference>
<evidence type="ECO:0000256" key="3">
    <source>
        <dbReference type="ARBA" id="ARBA00010136"/>
    </source>
</evidence>
<keyword evidence="6 16" id="KW-0031">Aminopeptidase</keyword>
<evidence type="ECO:0000256" key="1">
    <source>
        <dbReference type="ARBA" id="ARBA00000098"/>
    </source>
</evidence>
<comment type="cofactor">
    <cofactor evidence="2">
        <name>Zn(2+)</name>
        <dbReference type="ChEBI" id="CHEBI:29105"/>
    </cofactor>
</comment>
<dbReference type="CDD" id="cd09602">
    <property type="entry name" value="M1_APN"/>
    <property type="match status" value="1"/>
</dbReference>
<name>A0AA37V4T2_9BACT</name>
<dbReference type="GO" id="GO:0006508">
    <property type="term" value="P:proteolysis"/>
    <property type="evidence" value="ECO:0007669"/>
    <property type="project" value="UniProtKB-KW"/>
</dbReference>
<evidence type="ECO:0000256" key="7">
    <source>
        <dbReference type="ARBA" id="ARBA00022670"/>
    </source>
</evidence>
<evidence type="ECO:0000259" key="13">
    <source>
        <dbReference type="Pfam" id="PF01433"/>
    </source>
</evidence>
<keyword evidence="11" id="KW-0482">Metalloprotease</keyword>
<dbReference type="Pfam" id="PF01433">
    <property type="entry name" value="Peptidase_M1"/>
    <property type="match status" value="1"/>
</dbReference>
<evidence type="ECO:0000256" key="9">
    <source>
        <dbReference type="ARBA" id="ARBA00022801"/>
    </source>
</evidence>
<keyword evidence="12" id="KW-0732">Signal</keyword>
<feature type="domain" description="ERAP1-like C-terminal" evidence="14">
    <location>
        <begin position="549"/>
        <end position="861"/>
    </location>
</feature>
<dbReference type="AlphaFoldDB" id="A0AA37V4T2"/>
<evidence type="ECO:0000256" key="10">
    <source>
        <dbReference type="ARBA" id="ARBA00022833"/>
    </source>
</evidence>
<dbReference type="GO" id="GO:0016020">
    <property type="term" value="C:membrane"/>
    <property type="evidence" value="ECO:0007669"/>
    <property type="project" value="TreeGrafter"/>
</dbReference>
<evidence type="ECO:0000256" key="4">
    <source>
        <dbReference type="ARBA" id="ARBA00012564"/>
    </source>
</evidence>
<proteinExistence type="inferred from homology"/>
<feature type="chain" id="PRO_5041248072" description="Aminopeptidase N" evidence="12">
    <location>
        <begin position="23"/>
        <end position="871"/>
    </location>
</feature>
<dbReference type="InterPro" id="IPR042097">
    <property type="entry name" value="Aminopeptidase_N-like_N_sf"/>
</dbReference>
<dbReference type="GO" id="GO:0016285">
    <property type="term" value="F:alanyl aminopeptidase activity"/>
    <property type="evidence" value="ECO:0007669"/>
    <property type="project" value="UniProtKB-EC"/>
</dbReference>
<dbReference type="InterPro" id="IPR045357">
    <property type="entry name" value="Aminopeptidase_N-like_N"/>
</dbReference>
<organism evidence="16 17">
    <name type="scientific">Roseisolibacter agri</name>
    <dbReference type="NCBI Taxonomy" id="2014610"/>
    <lineage>
        <taxon>Bacteria</taxon>
        <taxon>Pseudomonadati</taxon>
        <taxon>Gemmatimonadota</taxon>
        <taxon>Gemmatimonadia</taxon>
        <taxon>Gemmatimonadales</taxon>
        <taxon>Gemmatimonadaceae</taxon>
        <taxon>Roseisolibacter</taxon>
    </lineage>
</organism>
<dbReference type="PANTHER" id="PTHR11533:SF174">
    <property type="entry name" value="PUROMYCIN-SENSITIVE AMINOPEPTIDASE-RELATED"/>
    <property type="match status" value="1"/>
</dbReference>
<feature type="domain" description="Peptidase M1 membrane alanine aminopeptidase" evidence="13">
    <location>
        <begin position="263"/>
        <end position="471"/>
    </location>
</feature>
<dbReference type="Pfam" id="PF11838">
    <property type="entry name" value="ERAP1_C"/>
    <property type="match status" value="1"/>
</dbReference>
<comment type="caution">
    <text evidence="16">The sequence shown here is derived from an EMBL/GenBank/DDBJ whole genome shotgun (WGS) entry which is preliminary data.</text>
</comment>
<dbReference type="EMBL" id="BRXS01000009">
    <property type="protein sequence ID" value="GLC28332.1"/>
    <property type="molecule type" value="Genomic_DNA"/>
</dbReference>
<protein>
    <recommendedName>
        <fullName evidence="5">Aminopeptidase N</fullName>
        <ecNumber evidence="4">3.4.11.2</ecNumber>
    </recommendedName>
</protein>
<keyword evidence="10" id="KW-0862">Zinc</keyword>
<dbReference type="InterPro" id="IPR024571">
    <property type="entry name" value="ERAP1-like_C_dom"/>
</dbReference>
<evidence type="ECO:0000313" key="16">
    <source>
        <dbReference type="EMBL" id="GLC28332.1"/>
    </source>
</evidence>
<keyword evidence="7" id="KW-0645">Protease</keyword>
<dbReference type="Pfam" id="PF17900">
    <property type="entry name" value="Peptidase_M1_N"/>
    <property type="match status" value="1"/>
</dbReference>
<reference evidence="16" key="1">
    <citation type="submission" date="2022-08" db="EMBL/GenBank/DDBJ databases">
        <title>Draft genome sequencing of Roseisolibacter agri AW1220.</title>
        <authorList>
            <person name="Tobiishi Y."/>
            <person name="Tonouchi A."/>
        </authorList>
    </citation>
    <scope>NUCLEOTIDE SEQUENCE</scope>
    <source>
        <strain evidence="16">AW1220</strain>
    </source>
</reference>
<dbReference type="PRINTS" id="PR00756">
    <property type="entry name" value="ALADIPTASE"/>
</dbReference>
<keyword evidence="8" id="KW-0479">Metal-binding</keyword>
<sequence length="871" mass="94228">MTTLLSRLALAAALAVAAPVVAQPVAKDAGADAMPALGAGVSRELAAWRAARVRDVRYDLALDVTRPDTATGRVTVRFVRRGDGDAVLDFRGLALSSVQANGRALPDVRGDGAHVRVPAAALRVGENTVTLDFAAAIAPAGASVIRYRDATDGADYLYTLLVPSDANALFPCFDQPDLKARVTLSLRVPAAWTAVANGPAVADSVAGEDRLLRFAETRPISTYLVAFAAGPWHVATRTVGGRTISLYSRASRAREVEVDSLIDANARALAWLTTYFGRPYPFAKYDMVLAPAFPFGGMEHPGAVFYNEESFVYRERPTQPQRIGRTATIYHEVAHQWFGDLVTMRWFDDLWLKEGFATYMAARMQAALDPASEAWKTFYLRNKPTAYAVDASLGTTPVWQELGNLDQAKSNYGAIVYNKAPSVLKQLEYVVGERAFRDGVRRFLARHAYANATWRDLLAAVGEASGRDLSAWGAQYILRPGLPVLEATAADGGVTITQRAAQDLSGGDPWPIRAELLVKGDGASQLRRPVTLAGRTTRVPVAPDAAALLFPNAGDHAYALTLLDSGSVRWAERHLGDARDVGDALLRAQLWGALWDLAREARYAPTRFLALAQQALPTERDEQIAGFVLARVTRAATRWLGPAQRDSVLPALEAVLARAADDTTRPYGIRKAHLDALVSVAQTPAALTALDARLDSATAAGAPLRGPTRWAIVTTLVARGAPTAERRLAEESRRDSTSEGKRRAFVAGAARADSAVKRAYFARYFADRALNEEWVTASLGAFVAPGHEALVRPYVAPALDSLPWIQRNRRIFFLGSWLDALVGGQGTAGALAEVDDFLRTHPTLPADLRRKILQSADELRRTVAVRAAFAR</sequence>
<dbReference type="GO" id="GO:0005737">
    <property type="term" value="C:cytoplasm"/>
    <property type="evidence" value="ECO:0007669"/>
    <property type="project" value="TreeGrafter"/>
</dbReference>
<dbReference type="InterPro" id="IPR014782">
    <property type="entry name" value="Peptidase_M1_dom"/>
</dbReference>
<dbReference type="InterPro" id="IPR027268">
    <property type="entry name" value="Peptidase_M4/M1_CTD_sf"/>
</dbReference>
<dbReference type="InterPro" id="IPR050344">
    <property type="entry name" value="Peptidase_M1_aminopeptidases"/>
</dbReference>
<feature type="domain" description="Aminopeptidase N-like N-terminal" evidence="15">
    <location>
        <begin position="57"/>
        <end position="224"/>
    </location>
</feature>
<dbReference type="GO" id="GO:0042277">
    <property type="term" value="F:peptide binding"/>
    <property type="evidence" value="ECO:0007669"/>
    <property type="project" value="TreeGrafter"/>
</dbReference>
<dbReference type="Proteomes" id="UP001161325">
    <property type="component" value="Unassembled WGS sequence"/>
</dbReference>
<keyword evidence="17" id="KW-1185">Reference proteome</keyword>
<dbReference type="PANTHER" id="PTHR11533">
    <property type="entry name" value="PROTEASE M1 ZINC METALLOPROTEASE"/>
    <property type="match status" value="1"/>
</dbReference>
<evidence type="ECO:0000256" key="11">
    <source>
        <dbReference type="ARBA" id="ARBA00023049"/>
    </source>
</evidence>
<gene>
    <name evidence="16" type="ORF">rosag_48450</name>
</gene>